<keyword evidence="2" id="KW-1185">Reference proteome</keyword>
<dbReference type="EMBL" id="JAXOVC010000005">
    <property type="protein sequence ID" value="KAK4501860.1"/>
    <property type="molecule type" value="Genomic_DNA"/>
</dbReference>
<evidence type="ECO:0000313" key="1">
    <source>
        <dbReference type="EMBL" id="KAK4501860.1"/>
    </source>
</evidence>
<dbReference type="Proteomes" id="UP001305779">
    <property type="component" value="Unassembled WGS sequence"/>
</dbReference>
<accession>A0ABR0EK11</accession>
<protein>
    <recommendedName>
        <fullName evidence="3">F-box domain-containing protein</fullName>
    </recommendedName>
</protein>
<sequence>MSLLSIPTELRLHIYTFLPDLQPTTHELRPNTKLTPSITRVCQTLRHEVLPIFASNTTFHIPLGAQPTSLRLQTWLSALGPNSIPKIRSLTISRHWTIPQPLRWQRHVGFYVKIERRKPRKFTSKSSVNSTSSFRPEWNERFVRPLTEGIWEVTAGTYPVARDIRGMRLESVELLAEVIRHRLHVPTPLAQQSSGNEHDLGLNEADVNFVVSAMDAVASHPISTYDIDQAESARRRRHETWMEMEQQLRALNVQGMSGGVGHDDEGIDVDVAESRRFFTPY</sequence>
<dbReference type="InterPro" id="IPR038883">
    <property type="entry name" value="AN11006-like"/>
</dbReference>
<evidence type="ECO:0008006" key="3">
    <source>
        <dbReference type="Google" id="ProtNLM"/>
    </source>
</evidence>
<gene>
    <name evidence="1" type="ORF">PRZ48_007669</name>
</gene>
<reference evidence="1 2" key="1">
    <citation type="journal article" date="2023" name="G3 (Bethesda)">
        <title>A chromosome-level genome assembly of Zasmidium syzygii isolated from banana leaves.</title>
        <authorList>
            <person name="van Westerhoven A.C."/>
            <person name="Mehrabi R."/>
            <person name="Talebi R."/>
            <person name="Steentjes M.B.F."/>
            <person name="Corcolon B."/>
            <person name="Chong P.A."/>
            <person name="Kema G.H.J."/>
            <person name="Seidl M.F."/>
        </authorList>
    </citation>
    <scope>NUCLEOTIDE SEQUENCE [LARGE SCALE GENOMIC DNA]</scope>
    <source>
        <strain evidence="1 2">P124</strain>
    </source>
</reference>
<dbReference type="PANTHER" id="PTHR42085">
    <property type="entry name" value="F-BOX DOMAIN-CONTAINING PROTEIN"/>
    <property type="match status" value="1"/>
</dbReference>
<dbReference type="PANTHER" id="PTHR42085:SF4">
    <property type="entry name" value="F-BOX DOMAIN-CONTAINING PROTEIN"/>
    <property type="match status" value="1"/>
</dbReference>
<organism evidence="1 2">
    <name type="scientific">Zasmidium cellare</name>
    <name type="common">Wine cellar mold</name>
    <name type="synonym">Racodium cellare</name>
    <dbReference type="NCBI Taxonomy" id="395010"/>
    <lineage>
        <taxon>Eukaryota</taxon>
        <taxon>Fungi</taxon>
        <taxon>Dikarya</taxon>
        <taxon>Ascomycota</taxon>
        <taxon>Pezizomycotina</taxon>
        <taxon>Dothideomycetes</taxon>
        <taxon>Dothideomycetidae</taxon>
        <taxon>Mycosphaerellales</taxon>
        <taxon>Mycosphaerellaceae</taxon>
        <taxon>Zasmidium</taxon>
    </lineage>
</organism>
<evidence type="ECO:0000313" key="2">
    <source>
        <dbReference type="Proteomes" id="UP001305779"/>
    </source>
</evidence>
<proteinExistence type="predicted"/>
<name>A0ABR0EK11_ZASCE</name>
<comment type="caution">
    <text evidence="1">The sequence shown here is derived from an EMBL/GenBank/DDBJ whole genome shotgun (WGS) entry which is preliminary data.</text>
</comment>